<reference evidence="12" key="1">
    <citation type="submission" date="2023-05" db="EMBL/GenBank/DDBJ databases">
        <title>Nepenthes gracilis genome sequencing.</title>
        <authorList>
            <person name="Fukushima K."/>
        </authorList>
    </citation>
    <scope>NUCLEOTIDE SEQUENCE</scope>
    <source>
        <strain evidence="12">SING2019-196</strain>
    </source>
</reference>
<keyword evidence="13" id="KW-1185">Reference proteome</keyword>
<dbReference type="Gene3D" id="1.10.10.60">
    <property type="entry name" value="Homeodomain-like"/>
    <property type="match status" value="1"/>
</dbReference>
<evidence type="ECO:0000313" key="12">
    <source>
        <dbReference type="EMBL" id="GMH25184.1"/>
    </source>
</evidence>
<dbReference type="SUPFAM" id="SSF46689">
    <property type="entry name" value="Homeodomain-like"/>
    <property type="match status" value="1"/>
</dbReference>
<evidence type="ECO:0000256" key="10">
    <source>
        <dbReference type="SAM" id="MobiDB-lite"/>
    </source>
</evidence>
<dbReference type="InterPro" id="IPR006455">
    <property type="entry name" value="Homeodomain_ZF_HD"/>
</dbReference>
<evidence type="ECO:0000259" key="11">
    <source>
        <dbReference type="PROSITE" id="PS51523"/>
    </source>
</evidence>
<dbReference type="InterPro" id="IPR009057">
    <property type="entry name" value="Homeodomain-like_sf"/>
</dbReference>
<dbReference type="FunFam" id="1.10.10.60:FF:000257">
    <property type="entry name" value="Zinc-finger homeodomain protein 2"/>
    <property type="match status" value="1"/>
</dbReference>
<proteinExistence type="predicted"/>
<dbReference type="GO" id="GO:0003700">
    <property type="term" value="F:DNA-binding transcription factor activity"/>
    <property type="evidence" value="ECO:0007669"/>
    <property type="project" value="TreeGrafter"/>
</dbReference>
<comment type="caution">
    <text evidence="12">The sequence shown here is derived from an EMBL/GenBank/DDBJ whole genome shotgun (WGS) entry which is preliminary data.</text>
</comment>
<feature type="region of interest" description="Disordered" evidence="10">
    <location>
        <begin position="1"/>
        <end position="74"/>
    </location>
</feature>
<keyword evidence="9" id="KW-0539">Nucleus</keyword>
<evidence type="ECO:0000256" key="2">
    <source>
        <dbReference type="ARBA" id="ARBA00022723"/>
    </source>
</evidence>
<evidence type="ECO:0000256" key="1">
    <source>
        <dbReference type="ARBA" id="ARBA00004123"/>
    </source>
</evidence>
<feature type="compositionally biased region" description="Basic residues" evidence="10">
    <location>
        <begin position="17"/>
        <end position="30"/>
    </location>
</feature>
<accession>A0AAD3Y2Q0</accession>
<evidence type="ECO:0000256" key="3">
    <source>
        <dbReference type="ARBA" id="ARBA00022771"/>
    </source>
</evidence>
<keyword evidence="4" id="KW-0862">Zinc</keyword>
<keyword evidence="5" id="KW-0805">Transcription regulation</keyword>
<dbReference type="PANTHER" id="PTHR31948:SF119">
    <property type="entry name" value="ZINC-FINGER HOMEODOMAIN PROTEIN 6-LIKE"/>
    <property type="match status" value="1"/>
</dbReference>
<dbReference type="GO" id="GO:0000976">
    <property type="term" value="F:transcription cis-regulatory region binding"/>
    <property type="evidence" value="ECO:0007669"/>
    <property type="project" value="TreeGrafter"/>
</dbReference>
<evidence type="ECO:0000313" key="13">
    <source>
        <dbReference type="Proteomes" id="UP001279734"/>
    </source>
</evidence>
<dbReference type="GO" id="GO:0050793">
    <property type="term" value="P:regulation of developmental process"/>
    <property type="evidence" value="ECO:0007669"/>
    <property type="project" value="TreeGrafter"/>
</dbReference>
<comment type="subcellular location">
    <subcellularLocation>
        <location evidence="1">Nucleus</location>
    </subcellularLocation>
</comment>
<keyword evidence="7" id="KW-0371">Homeobox</keyword>
<keyword evidence="3" id="KW-0863">Zinc-finger</keyword>
<evidence type="ECO:0000256" key="9">
    <source>
        <dbReference type="ARBA" id="ARBA00023242"/>
    </source>
</evidence>
<keyword evidence="2" id="KW-0479">Metal-binding</keyword>
<dbReference type="NCBIfam" id="TIGR01566">
    <property type="entry name" value="ZF_HD_prot_N"/>
    <property type="match status" value="1"/>
</dbReference>
<evidence type="ECO:0000256" key="4">
    <source>
        <dbReference type="ARBA" id="ARBA00022833"/>
    </source>
</evidence>
<dbReference type="AlphaFoldDB" id="A0AAD3Y2Q0"/>
<dbReference type="GO" id="GO:0005634">
    <property type="term" value="C:nucleus"/>
    <property type="evidence" value="ECO:0007669"/>
    <property type="project" value="UniProtKB-SubCell"/>
</dbReference>
<keyword evidence="6" id="KW-0238">DNA-binding</keyword>
<organism evidence="12 13">
    <name type="scientific">Nepenthes gracilis</name>
    <name type="common">Slender pitcher plant</name>
    <dbReference type="NCBI Taxonomy" id="150966"/>
    <lineage>
        <taxon>Eukaryota</taxon>
        <taxon>Viridiplantae</taxon>
        <taxon>Streptophyta</taxon>
        <taxon>Embryophyta</taxon>
        <taxon>Tracheophyta</taxon>
        <taxon>Spermatophyta</taxon>
        <taxon>Magnoliopsida</taxon>
        <taxon>eudicotyledons</taxon>
        <taxon>Gunneridae</taxon>
        <taxon>Pentapetalae</taxon>
        <taxon>Caryophyllales</taxon>
        <taxon>Nepenthaceae</taxon>
        <taxon>Nepenthes</taxon>
    </lineage>
</organism>
<protein>
    <recommendedName>
        <fullName evidence="11">ZF-HD dimerization-type domain-containing protein</fullName>
    </recommendedName>
</protein>
<dbReference type="InterPro" id="IPR006456">
    <property type="entry name" value="ZF_HD_homeobox_Cys/His_dimer"/>
</dbReference>
<sequence length="314" mass="35195">MEEAGNGGLTFTSTASHQRHRNSHPHRQHDRHIDRRRNAQGARKYQDSLDPIINPCQKPINSRSKSNPKRHDAPTSTIAIATATATANRIRHGECQRNHAAHLGGHVVDGCGEFMAGGEEGTPEYFKCAACDCHRNFHRREAYGETPPPTTSYHLLYNSSKPITQNHINIISAAQPTSMLLQPPQPQIHPGVSPFGSTNPLPVFQPPMTVAFGGGRTGAPAESSSEDLNVFRSHVEGQPSEAHGAPKKRFRTKFTAEQKHNMMQFAEKLGWRIQKQNDLEIDKFCEEARVKRQVFRVWMHNNKQAMKRKQPSVD</sequence>
<evidence type="ECO:0000256" key="5">
    <source>
        <dbReference type="ARBA" id="ARBA00023015"/>
    </source>
</evidence>
<evidence type="ECO:0000256" key="7">
    <source>
        <dbReference type="ARBA" id="ARBA00023155"/>
    </source>
</evidence>
<dbReference type="NCBIfam" id="TIGR01565">
    <property type="entry name" value="homeo_ZF_HD"/>
    <property type="match status" value="1"/>
</dbReference>
<feature type="domain" description="ZF-HD dimerization-type" evidence="11">
    <location>
        <begin position="92"/>
        <end position="141"/>
    </location>
</feature>
<gene>
    <name evidence="12" type="ORF">Nepgr_027027</name>
</gene>
<evidence type="ECO:0000256" key="8">
    <source>
        <dbReference type="ARBA" id="ARBA00023163"/>
    </source>
</evidence>
<dbReference type="PANTHER" id="PTHR31948">
    <property type="entry name" value="ZINC-FINGER HOMEODOMAIN PROTEIN 2"/>
    <property type="match status" value="1"/>
</dbReference>
<dbReference type="Pfam" id="PF04770">
    <property type="entry name" value="ZF-HD_dimer"/>
    <property type="match status" value="1"/>
</dbReference>
<dbReference type="EMBL" id="BSYO01000029">
    <property type="protein sequence ID" value="GMH25184.1"/>
    <property type="molecule type" value="Genomic_DNA"/>
</dbReference>
<dbReference type="Proteomes" id="UP001279734">
    <property type="component" value="Unassembled WGS sequence"/>
</dbReference>
<evidence type="ECO:0000256" key="6">
    <source>
        <dbReference type="ARBA" id="ARBA00023125"/>
    </source>
</evidence>
<name>A0AAD3Y2Q0_NEPGR</name>
<dbReference type="GO" id="GO:0008270">
    <property type="term" value="F:zinc ion binding"/>
    <property type="evidence" value="ECO:0007669"/>
    <property type="project" value="UniProtKB-KW"/>
</dbReference>
<keyword evidence="8" id="KW-0804">Transcription</keyword>
<dbReference type="PROSITE" id="PS51523">
    <property type="entry name" value="ZF_HD_DIMER"/>
    <property type="match status" value="1"/>
</dbReference>